<organism evidence="17 18">
    <name type="scientific">Stephania japonica</name>
    <dbReference type="NCBI Taxonomy" id="461633"/>
    <lineage>
        <taxon>Eukaryota</taxon>
        <taxon>Viridiplantae</taxon>
        <taxon>Streptophyta</taxon>
        <taxon>Embryophyta</taxon>
        <taxon>Tracheophyta</taxon>
        <taxon>Spermatophyta</taxon>
        <taxon>Magnoliopsida</taxon>
        <taxon>Ranunculales</taxon>
        <taxon>Menispermaceae</taxon>
        <taxon>Menispermoideae</taxon>
        <taxon>Cissampelideae</taxon>
        <taxon>Stephania</taxon>
    </lineage>
</organism>
<comment type="catalytic activity">
    <reaction evidence="14">
        <text>Ca(2+)(in) = Ca(2+)(out)</text>
        <dbReference type="Rhea" id="RHEA:29671"/>
        <dbReference type="ChEBI" id="CHEBI:29108"/>
    </reaction>
</comment>
<dbReference type="GO" id="GO:1990246">
    <property type="term" value="C:uniplex complex"/>
    <property type="evidence" value="ECO:0007669"/>
    <property type="project" value="TreeGrafter"/>
</dbReference>
<evidence type="ECO:0000256" key="6">
    <source>
        <dbReference type="ARBA" id="ARBA00022692"/>
    </source>
</evidence>
<keyword evidence="9 15" id="KW-1133">Transmembrane helix</keyword>
<keyword evidence="18" id="KW-1185">Reference proteome</keyword>
<evidence type="ECO:0000259" key="16">
    <source>
        <dbReference type="Pfam" id="PF04678"/>
    </source>
</evidence>
<dbReference type="GO" id="GO:0005262">
    <property type="term" value="F:calcium channel activity"/>
    <property type="evidence" value="ECO:0007669"/>
    <property type="project" value="UniProtKB-KW"/>
</dbReference>
<evidence type="ECO:0000313" key="18">
    <source>
        <dbReference type="Proteomes" id="UP001417504"/>
    </source>
</evidence>
<evidence type="ECO:0000256" key="5">
    <source>
        <dbReference type="ARBA" id="ARBA00022673"/>
    </source>
</evidence>
<dbReference type="AlphaFoldDB" id="A0AAP0KNK2"/>
<keyword evidence="12 15" id="KW-0472">Membrane</keyword>
<evidence type="ECO:0000313" key="17">
    <source>
        <dbReference type="EMBL" id="KAK9154634.1"/>
    </source>
</evidence>
<evidence type="ECO:0000256" key="11">
    <source>
        <dbReference type="ARBA" id="ARBA00023128"/>
    </source>
</evidence>
<dbReference type="InterPro" id="IPR039055">
    <property type="entry name" value="MCU_fam"/>
</dbReference>
<evidence type="ECO:0000256" key="15">
    <source>
        <dbReference type="SAM" id="Phobius"/>
    </source>
</evidence>
<proteinExistence type="inferred from homology"/>
<keyword evidence="8" id="KW-0106">Calcium</keyword>
<evidence type="ECO:0000256" key="3">
    <source>
        <dbReference type="ARBA" id="ARBA00022448"/>
    </source>
</evidence>
<name>A0AAP0KNK2_9MAGN</name>
<sequence length="291" mass="32861">MWRSKGFQFITRLSPSHLGRRNAAAAAAALFSSSSASGGGDDDDKGVSLGEAKRLLRLVNVEALKRKLCMGGEEMIGYSELIKACQTMGVSRSVEEAAAFAKVLDEAGVVLLFRDKVYLHPHKVVDSVRKAVPLALSPEDDPRRDELKMLQKKKEEIDMLAFKQVRRILGAGLGFSLVQIGLFFRLTFWDFSWDIMEPVAFFITSAGLVIGYGYFLLTSKDPSYQDLMKRLFLSRQQKICKRMDFDLNRYIQLQKQCKSPLDTTSTVSFTRRNLQNLELEDDFHMNRPSGI</sequence>
<keyword evidence="7" id="KW-0999">Mitochondrion inner membrane</keyword>
<evidence type="ECO:0000256" key="12">
    <source>
        <dbReference type="ARBA" id="ARBA00023136"/>
    </source>
</evidence>
<comment type="subcellular location">
    <subcellularLocation>
        <location evidence="1">Mitochondrion inner membrane</location>
        <topology evidence="1">Multi-pass membrane protein</topology>
    </subcellularLocation>
</comment>
<gene>
    <name evidence="17" type="ORF">Sjap_002114</name>
</gene>
<evidence type="ECO:0000256" key="14">
    <source>
        <dbReference type="ARBA" id="ARBA00036634"/>
    </source>
</evidence>
<evidence type="ECO:0000256" key="8">
    <source>
        <dbReference type="ARBA" id="ARBA00022837"/>
    </source>
</evidence>
<dbReference type="PANTHER" id="PTHR13462">
    <property type="entry name" value="CALCIUM UNIPORTER PROTEIN, MITOCHONDRIAL"/>
    <property type="match status" value="1"/>
</dbReference>
<reference evidence="17 18" key="1">
    <citation type="submission" date="2024-01" db="EMBL/GenBank/DDBJ databases">
        <title>Genome assemblies of Stephania.</title>
        <authorList>
            <person name="Yang L."/>
        </authorList>
    </citation>
    <scope>NUCLEOTIDE SEQUENCE [LARGE SCALE GENOMIC DNA]</scope>
    <source>
        <strain evidence="17">QJT</strain>
        <tissue evidence="17">Leaf</tissue>
    </source>
</reference>
<dbReference type="EMBL" id="JBBNAE010000001">
    <property type="protein sequence ID" value="KAK9154634.1"/>
    <property type="molecule type" value="Genomic_DNA"/>
</dbReference>
<keyword evidence="11" id="KW-0496">Mitochondrion</keyword>
<feature type="transmembrane region" description="Helical" evidence="15">
    <location>
        <begin position="199"/>
        <end position="217"/>
    </location>
</feature>
<feature type="transmembrane region" description="Helical" evidence="15">
    <location>
        <begin position="168"/>
        <end position="187"/>
    </location>
</feature>
<dbReference type="PANTHER" id="PTHR13462:SF10">
    <property type="entry name" value="CALCIUM UNIPORTER PROTEIN, MITOCHONDRIAL"/>
    <property type="match status" value="1"/>
</dbReference>
<keyword evidence="10" id="KW-0406">Ion transport</keyword>
<dbReference type="GO" id="GO:0036444">
    <property type="term" value="P:calcium import into the mitochondrion"/>
    <property type="evidence" value="ECO:0007669"/>
    <property type="project" value="UniProtKB-ARBA"/>
</dbReference>
<evidence type="ECO:0000256" key="1">
    <source>
        <dbReference type="ARBA" id="ARBA00004448"/>
    </source>
</evidence>
<evidence type="ECO:0000256" key="2">
    <source>
        <dbReference type="ARBA" id="ARBA00005653"/>
    </source>
</evidence>
<keyword evidence="6 15" id="KW-0812">Transmembrane</keyword>
<comment type="similarity">
    <text evidence="2">Belongs to the MCU (TC 1.A.77) family.</text>
</comment>
<dbReference type="InterPro" id="IPR006769">
    <property type="entry name" value="MCU_C"/>
</dbReference>
<evidence type="ECO:0000256" key="13">
    <source>
        <dbReference type="ARBA" id="ARBA00023303"/>
    </source>
</evidence>
<keyword evidence="5" id="KW-0107">Calcium channel</keyword>
<keyword evidence="4" id="KW-0109">Calcium transport</keyword>
<comment type="caution">
    <text evidence="17">The sequence shown here is derived from an EMBL/GenBank/DDBJ whole genome shotgun (WGS) entry which is preliminary data.</text>
</comment>
<keyword evidence="13" id="KW-0407">Ion channel</keyword>
<feature type="domain" description="Calcium uniporter protein C-terminal" evidence="16">
    <location>
        <begin position="95"/>
        <end position="253"/>
    </location>
</feature>
<evidence type="ECO:0000256" key="10">
    <source>
        <dbReference type="ARBA" id="ARBA00023065"/>
    </source>
</evidence>
<evidence type="ECO:0000256" key="9">
    <source>
        <dbReference type="ARBA" id="ARBA00022989"/>
    </source>
</evidence>
<keyword evidence="3" id="KW-0813">Transport</keyword>
<evidence type="ECO:0000256" key="7">
    <source>
        <dbReference type="ARBA" id="ARBA00022792"/>
    </source>
</evidence>
<protein>
    <recommendedName>
        <fullName evidence="16">Calcium uniporter protein C-terminal domain-containing protein</fullName>
    </recommendedName>
</protein>
<dbReference type="GO" id="GO:0015292">
    <property type="term" value="F:uniporter activity"/>
    <property type="evidence" value="ECO:0007669"/>
    <property type="project" value="TreeGrafter"/>
</dbReference>
<evidence type="ECO:0000256" key="4">
    <source>
        <dbReference type="ARBA" id="ARBA00022568"/>
    </source>
</evidence>
<dbReference type="GO" id="GO:0051560">
    <property type="term" value="P:mitochondrial calcium ion homeostasis"/>
    <property type="evidence" value="ECO:0007669"/>
    <property type="project" value="InterPro"/>
</dbReference>
<accession>A0AAP0KNK2</accession>
<dbReference type="Pfam" id="PF04678">
    <property type="entry name" value="MCU"/>
    <property type="match status" value="1"/>
</dbReference>
<dbReference type="Proteomes" id="UP001417504">
    <property type="component" value="Unassembled WGS sequence"/>
</dbReference>